<feature type="compositionally biased region" description="Basic and acidic residues" evidence="1">
    <location>
        <begin position="103"/>
        <end position="112"/>
    </location>
</feature>
<evidence type="ECO:0000256" key="1">
    <source>
        <dbReference type="SAM" id="MobiDB-lite"/>
    </source>
</evidence>
<reference evidence="2" key="1">
    <citation type="journal article" date="2014" name="Int. J. Syst. Evol. Microbiol.">
        <title>Complete genome of a new Firmicutes species belonging to the dominant human colonic microbiota ('Ruminococcus bicirculans') reveals two chromosomes and a selective capacity to utilize plant glucans.</title>
        <authorList>
            <consortium name="NISC Comparative Sequencing Program"/>
            <person name="Wegmann U."/>
            <person name="Louis P."/>
            <person name="Goesmann A."/>
            <person name="Henrissat B."/>
            <person name="Duncan S.H."/>
            <person name="Flint H.J."/>
        </authorList>
    </citation>
    <scope>NUCLEOTIDE SEQUENCE</scope>
    <source>
        <strain evidence="2">VKM Ac-1246</strain>
    </source>
</reference>
<dbReference type="EMBL" id="BSEL01000002">
    <property type="protein sequence ID" value="GLJ66615.1"/>
    <property type="molecule type" value="Genomic_DNA"/>
</dbReference>
<dbReference type="Proteomes" id="UP001142292">
    <property type="component" value="Unassembled WGS sequence"/>
</dbReference>
<feature type="region of interest" description="Disordered" evidence="1">
    <location>
        <begin position="32"/>
        <end position="165"/>
    </location>
</feature>
<gene>
    <name evidence="2" type="ORF">GCM10017579_06510</name>
</gene>
<sequence length="165" mass="16743">MQSKQVAVAGILTGMVLTGLGAVVLVGGLAEAEEPDRDPSPGHEEIGTGLVDVDPLPPLAPSEPVGEPSSGSTSRPGGIAVDEHEGETYVPGETSSTVIDEPAGPKRTREPEPDGPGGSTPTSGPTPTRDPKPTTEPSETTEPTEEPIPTETPTETTDPPLVEVG</sequence>
<dbReference type="RefSeq" id="WP_189120197.1">
    <property type="nucleotide sequence ID" value="NZ_BMRK01000019.1"/>
</dbReference>
<evidence type="ECO:0000313" key="3">
    <source>
        <dbReference type="Proteomes" id="UP001142292"/>
    </source>
</evidence>
<reference evidence="2" key="2">
    <citation type="submission" date="2023-01" db="EMBL/GenBank/DDBJ databases">
        <authorList>
            <person name="Sun Q."/>
            <person name="Evtushenko L."/>
        </authorList>
    </citation>
    <scope>NUCLEOTIDE SEQUENCE</scope>
    <source>
        <strain evidence="2">VKM Ac-1246</strain>
    </source>
</reference>
<proteinExistence type="predicted"/>
<keyword evidence="3" id="KW-1185">Reference proteome</keyword>
<accession>A0ABQ5SSH6</accession>
<protein>
    <submittedName>
        <fullName evidence="2">Uncharacterized protein</fullName>
    </submittedName>
</protein>
<comment type="caution">
    <text evidence="2">The sequence shown here is derived from an EMBL/GenBank/DDBJ whole genome shotgun (WGS) entry which is preliminary data.</text>
</comment>
<name>A0ABQ5SSH6_9ACTN</name>
<feature type="compositionally biased region" description="Low complexity" evidence="1">
    <location>
        <begin position="62"/>
        <end position="74"/>
    </location>
</feature>
<feature type="compositionally biased region" description="Low complexity" evidence="1">
    <location>
        <begin position="135"/>
        <end position="165"/>
    </location>
</feature>
<organism evidence="2 3">
    <name type="scientific">Nocardioides luteus</name>
    <dbReference type="NCBI Taxonomy" id="1844"/>
    <lineage>
        <taxon>Bacteria</taxon>
        <taxon>Bacillati</taxon>
        <taxon>Actinomycetota</taxon>
        <taxon>Actinomycetes</taxon>
        <taxon>Propionibacteriales</taxon>
        <taxon>Nocardioidaceae</taxon>
        <taxon>Nocardioides</taxon>
    </lineage>
</organism>
<evidence type="ECO:0000313" key="2">
    <source>
        <dbReference type="EMBL" id="GLJ66615.1"/>
    </source>
</evidence>
<feature type="compositionally biased region" description="Basic and acidic residues" evidence="1">
    <location>
        <begin position="37"/>
        <end position="46"/>
    </location>
</feature>